<dbReference type="WBParaSite" id="L893_g3387.t1">
    <property type="protein sequence ID" value="L893_g3387.t1"/>
    <property type="gene ID" value="L893_g3387"/>
</dbReference>
<dbReference type="PANTHER" id="PTHR12756:SF11">
    <property type="entry name" value="CYTOSOLIC CARBOXYPEPTIDASE 1"/>
    <property type="match status" value="1"/>
</dbReference>
<comment type="cofactor">
    <cofactor evidence="1">
        <name>Zn(2+)</name>
        <dbReference type="ChEBI" id="CHEBI:29105"/>
    </cofactor>
</comment>
<reference evidence="5" key="1">
    <citation type="submission" date="2016-11" db="UniProtKB">
        <authorList>
            <consortium name="WormBaseParasite"/>
        </authorList>
    </citation>
    <scope>IDENTIFICATION</scope>
</reference>
<dbReference type="InterPro" id="IPR050821">
    <property type="entry name" value="Cytosolic_carboxypeptidase"/>
</dbReference>
<name>A0A1I8A8D1_9BILA</name>
<accession>A0A1I8A8D1</accession>
<proteinExistence type="predicted"/>
<evidence type="ECO:0000259" key="3">
    <source>
        <dbReference type="Pfam" id="PF18027"/>
    </source>
</evidence>
<dbReference type="Proteomes" id="UP000095287">
    <property type="component" value="Unplaced"/>
</dbReference>
<protein>
    <submittedName>
        <fullName evidence="5">Pepdidase_M14_N domain-containing protein</fullName>
    </submittedName>
</protein>
<dbReference type="Gene3D" id="2.60.40.3120">
    <property type="match status" value="1"/>
</dbReference>
<dbReference type="InterPro" id="IPR040626">
    <property type="entry name" value="Pepdidase_M14_N"/>
</dbReference>
<feature type="domain" description="Cytosolic carboxypeptidase N-terminal" evidence="3">
    <location>
        <begin position="94"/>
        <end position="168"/>
    </location>
</feature>
<dbReference type="Pfam" id="PF18027">
    <property type="entry name" value="Pepdidase_M14_N"/>
    <property type="match status" value="1"/>
</dbReference>
<organism evidence="4 5">
    <name type="scientific">Steinernema glaseri</name>
    <dbReference type="NCBI Taxonomy" id="37863"/>
    <lineage>
        <taxon>Eukaryota</taxon>
        <taxon>Metazoa</taxon>
        <taxon>Ecdysozoa</taxon>
        <taxon>Nematoda</taxon>
        <taxon>Chromadorea</taxon>
        <taxon>Rhabditida</taxon>
        <taxon>Tylenchina</taxon>
        <taxon>Panagrolaimomorpha</taxon>
        <taxon>Strongyloidoidea</taxon>
        <taxon>Steinernematidae</taxon>
        <taxon>Steinernema</taxon>
    </lineage>
</organism>
<keyword evidence="4" id="KW-1185">Reference proteome</keyword>
<evidence type="ECO:0000256" key="1">
    <source>
        <dbReference type="ARBA" id="ARBA00001947"/>
    </source>
</evidence>
<evidence type="ECO:0000313" key="5">
    <source>
        <dbReference type="WBParaSite" id="L893_g3387.t1"/>
    </source>
</evidence>
<evidence type="ECO:0000256" key="2">
    <source>
        <dbReference type="SAM" id="MobiDB-lite"/>
    </source>
</evidence>
<dbReference type="AlphaFoldDB" id="A0A1I8A8D1"/>
<sequence length="276" mass="32038">MLPKSVGKFVKKAFPDTVADDERPKEASDLLDTSSNVAELSQTVAREICSYQQEFEMGQKRKREVVHDLDQLVLEDNCVDSAPSGFEAEKPLHFESRFESGNLRKAYRIGTPEQRHYELVLSPDTGSNRPHYQWFYFEVSNNEADQIYTFDIINCSKGSSMFSRGMQPVIFSVGQYMETKRGWARGGRNICYFRNRYISNREVKTTPKKAPKGRKMSQSGSPKPQKPQEPQEPTKTERQVEQCHHYTLRFQLAFQKQGDVTYIAYHYPFTYSRLRV</sequence>
<feature type="region of interest" description="Disordered" evidence="2">
    <location>
        <begin position="203"/>
        <end position="240"/>
    </location>
</feature>
<evidence type="ECO:0000313" key="4">
    <source>
        <dbReference type="Proteomes" id="UP000095287"/>
    </source>
</evidence>
<feature type="compositionally biased region" description="Basic residues" evidence="2">
    <location>
        <begin position="206"/>
        <end position="215"/>
    </location>
</feature>
<dbReference type="PANTHER" id="PTHR12756">
    <property type="entry name" value="CYTOSOLIC CARBOXYPEPTIDASE"/>
    <property type="match status" value="1"/>
</dbReference>